<evidence type="ECO:0000313" key="3">
    <source>
        <dbReference type="Proteomes" id="UP001309876"/>
    </source>
</evidence>
<keyword evidence="3" id="KW-1185">Reference proteome</keyword>
<gene>
    <name evidence="2" type="ORF">LTR05_004275</name>
</gene>
<dbReference type="EMBL" id="JAVRRJ010000003">
    <property type="protein sequence ID" value="KAK5087104.1"/>
    <property type="molecule type" value="Genomic_DNA"/>
</dbReference>
<dbReference type="Proteomes" id="UP001309876">
    <property type="component" value="Unassembled WGS sequence"/>
</dbReference>
<protein>
    <recommendedName>
        <fullName evidence="1">Nucleolar 27S pre-rRNA processing Urb2/Npa2 C-terminal domain-containing protein</fullName>
    </recommendedName>
</protein>
<dbReference type="GO" id="GO:0005730">
    <property type="term" value="C:nucleolus"/>
    <property type="evidence" value="ECO:0007669"/>
    <property type="project" value="TreeGrafter"/>
</dbReference>
<dbReference type="GO" id="GO:0042254">
    <property type="term" value="P:ribosome biogenesis"/>
    <property type="evidence" value="ECO:0007669"/>
    <property type="project" value="TreeGrafter"/>
</dbReference>
<accession>A0AAN7YI96</accession>
<evidence type="ECO:0000313" key="2">
    <source>
        <dbReference type="EMBL" id="KAK5087104.1"/>
    </source>
</evidence>
<dbReference type="PANTHER" id="PTHR15682:SF2">
    <property type="entry name" value="UNHEALTHY RIBOSOME BIOGENESIS PROTEIN 2 HOMOLOG"/>
    <property type="match status" value="1"/>
</dbReference>
<sequence>MSGQNSEQILSSLEHSPTPAIELLNEAARIVGLRPSPHTKSYTVLDSTSSKSDVSRFREQWILRWLIKKLTQATSIESQSSNHDILQDGRTWSLLNFLVEIIPVQILQGVLVERNFWQVFGKCLKKVQYFVSHGAIQESTSQDARQMDAESGRPAKRMRMSMHTSVSNSADVVEQLVQVVVQLTKIFTKANGTMQTRSSALFQGSLDTSELAAQTVGQLLSFAVLVVTDYQDLASVLESESNGLNDAVGVCLGLWGTSNRDSNKSTVPKVHLHFNEYILPHALGLLESPARLPKALLRAIERLVAVHTILPARETFYKQTLPSKKSRSDKSAQKEPELLAQEIIKHWGLAIKVLSPANGAVLLGIASRIIPRSDVSRRKAETPWLEALFYALVRVSLDTEQKSRTNGVESGTNATERQLSASSHDLLLGALDAAEIEPSTEVWRSYVRDQILDGDIECRVLAQVVKLNPAIFVPPQNSEQDNFLDTISAKLQAAASGHPDDVDLCIDGVLQPILQAIGKARQLQAFVHFWESKLSNVIHQRSATTQDLSDEESLNQIWDDLKLLSVFSSVCQQFAPFPLYRDMLERLKADLEALPDNAGPTNQVFARVTVVTQALRPLTSSVAGKAILHEYSGTLLKLVCDSLKPSNDYQGQRWQLWRLLEQLFVADPDLPQSKVLSDTDFSWPILHISETSMKTALLTRAQYLELYYCFSSLMTACVRGEATTFEALFAESVSVLDMLLHICIEEGPAAKDATCLWNGSVEDMDSDSKLLSACLMRWTKMPTAWTSQAVVQPLLKNMLKLLCSPSASDTSLTSLTDLVEACLATLTASTDLDVMDMFQDTATKDEVGQLPIRRSTLRYCCDRPTKKREAKKLARILLTTMRNDNDLEDDARFLDCLDALYNIFSAHPAVANAEYWEHYRQSLECSTSRATPEKLVVASNLIRKTTSIFVTQALMVETEGSDTVLDQMLELAKRRLKKASTSKRRKLFQTYNGLLCLSIVKVLVQHDKAKHNTDLSNNLAKVTELLQKNATTIARRYLDKEPSRNSCVVAWELVNVLQTLGGDGLCAEANSRELLDLSARIDEVANSVDDIGTLAPSPDYLSNSALELLGNSTTSPARIGASSTSVESLRAMSDSPDEMDTAIANVQTNLERDRAGRPEFMHDRLLRIVSQMCQDTNGISIGKLIEQYVSLAVFIKCLDSKTLSVTPRLIPGLGQLAILQSALNETSLTALLLRLDVSKLLYEQHGDIVNQNVIDCTLSSITLLASSASKAVLTSNSHDPRPNHIYDRLCTILFVLLTRYRKRLTGRYDLLVPGLQNMLKCLFYPPTRNQLNMTPSTYPTKAAFLNSLPQWLNPGSRTSNLTLPPSSAASYSRVLQTLCDPSASTARRTVRRRHDPSIAQTNLNLTDETRILRRQVSQHTQYLLQTYCQAMLDGYIALEAKDKLMPGLYAVIEATDIEVLRGVNAGMNESQRAIWKDLYADWRRYGRWNRQ</sequence>
<comment type="caution">
    <text evidence="2">The sequence shown here is derived from an EMBL/GenBank/DDBJ whole genome shotgun (WGS) entry which is preliminary data.</text>
</comment>
<dbReference type="PANTHER" id="PTHR15682">
    <property type="entry name" value="UNHEALTHY RIBOSOME BIOGENESIS PROTEIN 2 HOMOLOG"/>
    <property type="match status" value="1"/>
</dbReference>
<evidence type="ECO:0000259" key="1">
    <source>
        <dbReference type="Pfam" id="PF10441"/>
    </source>
</evidence>
<reference evidence="2 3" key="1">
    <citation type="submission" date="2023-08" db="EMBL/GenBank/DDBJ databases">
        <title>Black Yeasts Isolated from many extreme environments.</title>
        <authorList>
            <person name="Coleine C."/>
            <person name="Stajich J.E."/>
            <person name="Selbmann L."/>
        </authorList>
    </citation>
    <scope>NUCLEOTIDE SEQUENCE [LARGE SCALE GENOMIC DNA]</scope>
    <source>
        <strain evidence="2 3">CCFEE 5910</strain>
    </source>
</reference>
<dbReference type="InterPro" id="IPR052609">
    <property type="entry name" value="Ribosome_Biogenesis_Reg"/>
</dbReference>
<proteinExistence type="predicted"/>
<dbReference type="Pfam" id="PF10441">
    <property type="entry name" value="Urb2"/>
    <property type="match status" value="1"/>
</dbReference>
<dbReference type="InterPro" id="IPR018849">
    <property type="entry name" value="Urb2/Npa2_C"/>
</dbReference>
<feature type="domain" description="Nucleolar 27S pre-rRNA processing Urb2/Npa2 C-terminal" evidence="1">
    <location>
        <begin position="1236"/>
        <end position="1490"/>
    </location>
</feature>
<name>A0AAN7YI96_9EURO</name>
<organism evidence="2 3">
    <name type="scientific">Lithohypha guttulata</name>
    <dbReference type="NCBI Taxonomy" id="1690604"/>
    <lineage>
        <taxon>Eukaryota</taxon>
        <taxon>Fungi</taxon>
        <taxon>Dikarya</taxon>
        <taxon>Ascomycota</taxon>
        <taxon>Pezizomycotina</taxon>
        <taxon>Eurotiomycetes</taxon>
        <taxon>Chaetothyriomycetidae</taxon>
        <taxon>Chaetothyriales</taxon>
        <taxon>Trichomeriaceae</taxon>
        <taxon>Lithohypha</taxon>
    </lineage>
</organism>